<gene>
    <name evidence="4" type="ORF">SAMN04489712_10473</name>
</gene>
<evidence type="ECO:0000256" key="1">
    <source>
        <dbReference type="ARBA" id="ARBA00009013"/>
    </source>
</evidence>
<dbReference type="OrthoDB" id="3294096at2"/>
<dbReference type="Pfam" id="PF01740">
    <property type="entry name" value="STAS"/>
    <property type="match status" value="1"/>
</dbReference>
<keyword evidence="5" id="KW-1185">Reference proteome</keyword>
<reference evidence="4" key="1">
    <citation type="submission" date="2016-10" db="EMBL/GenBank/DDBJ databases">
        <authorList>
            <person name="de Groot N.N."/>
        </authorList>
    </citation>
    <scope>NUCLEOTIDE SEQUENCE [LARGE SCALE GENOMIC DNA]</scope>
    <source>
        <strain evidence="4">DSM 43163</strain>
    </source>
</reference>
<protein>
    <recommendedName>
        <fullName evidence="2">Anti-sigma factor antagonist</fullName>
    </recommendedName>
</protein>
<evidence type="ECO:0000256" key="2">
    <source>
        <dbReference type="RuleBase" id="RU003749"/>
    </source>
</evidence>
<comment type="similarity">
    <text evidence="1 2">Belongs to the anti-sigma-factor antagonist family.</text>
</comment>
<dbReference type="NCBIfam" id="TIGR00377">
    <property type="entry name" value="ant_ant_sig"/>
    <property type="match status" value="1"/>
</dbReference>
<dbReference type="PROSITE" id="PS50801">
    <property type="entry name" value="STAS"/>
    <property type="match status" value="1"/>
</dbReference>
<dbReference type="CDD" id="cd07043">
    <property type="entry name" value="STAS_anti-anti-sigma_factors"/>
    <property type="match status" value="1"/>
</dbReference>
<dbReference type="InterPro" id="IPR002645">
    <property type="entry name" value="STAS_dom"/>
</dbReference>
<dbReference type="RefSeq" id="WP_103937550.1">
    <property type="nucleotide sequence ID" value="NZ_FNVO01000004.1"/>
</dbReference>
<organism evidence="4 5">
    <name type="scientific">Thermomonospora echinospora</name>
    <dbReference type="NCBI Taxonomy" id="1992"/>
    <lineage>
        <taxon>Bacteria</taxon>
        <taxon>Bacillati</taxon>
        <taxon>Actinomycetota</taxon>
        <taxon>Actinomycetes</taxon>
        <taxon>Streptosporangiales</taxon>
        <taxon>Thermomonosporaceae</taxon>
        <taxon>Thermomonospora</taxon>
    </lineage>
</organism>
<dbReference type="Gene3D" id="3.30.750.24">
    <property type="entry name" value="STAS domain"/>
    <property type="match status" value="1"/>
</dbReference>
<dbReference type="InterPro" id="IPR036513">
    <property type="entry name" value="STAS_dom_sf"/>
</dbReference>
<name>A0A1H5YM39_9ACTN</name>
<evidence type="ECO:0000259" key="3">
    <source>
        <dbReference type="PROSITE" id="PS50801"/>
    </source>
</evidence>
<dbReference type="SUPFAM" id="SSF52091">
    <property type="entry name" value="SpoIIaa-like"/>
    <property type="match status" value="1"/>
</dbReference>
<evidence type="ECO:0000313" key="4">
    <source>
        <dbReference type="EMBL" id="SEG24810.1"/>
    </source>
</evidence>
<dbReference type="GO" id="GO:0043856">
    <property type="term" value="F:anti-sigma factor antagonist activity"/>
    <property type="evidence" value="ECO:0007669"/>
    <property type="project" value="InterPro"/>
</dbReference>
<proteinExistence type="inferred from homology"/>
<dbReference type="Proteomes" id="UP000236723">
    <property type="component" value="Unassembled WGS sequence"/>
</dbReference>
<feature type="domain" description="STAS" evidence="3">
    <location>
        <begin position="11"/>
        <end position="120"/>
    </location>
</feature>
<accession>A0A1H5YM39</accession>
<dbReference type="AlphaFoldDB" id="A0A1H5YM39"/>
<dbReference type="EMBL" id="FNVO01000004">
    <property type="protein sequence ID" value="SEG24810.1"/>
    <property type="molecule type" value="Genomic_DNA"/>
</dbReference>
<evidence type="ECO:0000313" key="5">
    <source>
        <dbReference type="Proteomes" id="UP000236723"/>
    </source>
</evidence>
<dbReference type="PANTHER" id="PTHR33495">
    <property type="entry name" value="ANTI-SIGMA FACTOR ANTAGONIST TM_1081-RELATED-RELATED"/>
    <property type="match status" value="1"/>
</dbReference>
<sequence>MTTSTLAIGPSRAPTPQRPEHTLVALHGELDLATTAVLRERLLATLHHGTRLLIIDLSGVSFCDAAGLTVLLGTQRRAAGLGITLSLAAPNPQVAKLLRITGLDRSLTVHPTLHDALASPPTRLPALTVERRPAGNAHRFDRPSPTARS</sequence>
<dbReference type="InterPro" id="IPR003658">
    <property type="entry name" value="Anti-sigma_ant"/>
</dbReference>
<dbReference type="PANTHER" id="PTHR33495:SF2">
    <property type="entry name" value="ANTI-SIGMA FACTOR ANTAGONIST TM_1081-RELATED"/>
    <property type="match status" value="1"/>
</dbReference>